<sequence>MLGAPPVAKSIPLHAFQPLPAGQPDAVTLQVLTIGRALIEDRKDWVQRRYETRDGRRCAVGALRGAARLLNLHGPQTGANTILLSVAMSRGFNDIESMNDNSSHRQVLSAFDEAIARARQYSG</sequence>
<dbReference type="InterPro" id="IPR045677">
    <property type="entry name" value="DUF6197"/>
</dbReference>
<keyword evidence="2" id="KW-1185">Reference proteome</keyword>
<reference evidence="1 2" key="1">
    <citation type="journal article" date="2018" name="Arch. Microbiol.">
        <title>New insights into the metabolic potential of the phototrophic purple bacterium Rhodopila globiformis DSM 161(T) from its draft genome sequence and evidence for a vanadium-dependent nitrogenase.</title>
        <authorList>
            <person name="Imhoff J.F."/>
            <person name="Rahn T."/>
            <person name="Kunzel S."/>
            <person name="Neulinger S.C."/>
        </authorList>
    </citation>
    <scope>NUCLEOTIDE SEQUENCE [LARGE SCALE GENOMIC DNA]</scope>
    <source>
        <strain evidence="1 2">DSM 161</strain>
    </source>
</reference>
<accession>A0A2S6N1I8</accession>
<comment type="caution">
    <text evidence="1">The sequence shown here is derived from an EMBL/GenBank/DDBJ whole genome shotgun (WGS) entry which is preliminary data.</text>
</comment>
<dbReference type="EMBL" id="NHRY01000243">
    <property type="protein sequence ID" value="PPQ28460.1"/>
    <property type="molecule type" value="Genomic_DNA"/>
</dbReference>
<dbReference type="AlphaFoldDB" id="A0A2S6N1I8"/>
<proteinExistence type="predicted"/>
<dbReference type="Proteomes" id="UP000239724">
    <property type="component" value="Unassembled WGS sequence"/>
</dbReference>
<protein>
    <submittedName>
        <fullName evidence="1">Uncharacterized protein</fullName>
    </submittedName>
</protein>
<dbReference type="Pfam" id="PF19698">
    <property type="entry name" value="DUF6197"/>
    <property type="match status" value="1"/>
</dbReference>
<evidence type="ECO:0000313" key="1">
    <source>
        <dbReference type="EMBL" id="PPQ28460.1"/>
    </source>
</evidence>
<name>A0A2S6N1I8_RHOGL</name>
<gene>
    <name evidence="1" type="ORF">CCS01_24295</name>
</gene>
<evidence type="ECO:0000313" key="2">
    <source>
        <dbReference type="Proteomes" id="UP000239724"/>
    </source>
</evidence>
<organism evidence="1 2">
    <name type="scientific">Rhodopila globiformis</name>
    <name type="common">Rhodopseudomonas globiformis</name>
    <dbReference type="NCBI Taxonomy" id="1071"/>
    <lineage>
        <taxon>Bacteria</taxon>
        <taxon>Pseudomonadati</taxon>
        <taxon>Pseudomonadota</taxon>
        <taxon>Alphaproteobacteria</taxon>
        <taxon>Acetobacterales</taxon>
        <taxon>Acetobacteraceae</taxon>
        <taxon>Rhodopila</taxon>
    </lineage>
</organism>